<evidence type="ECO:0000256" key="6">
    <source>
        <dbReference type="ARBA" id="ARBA00022692"/>
    </source>
</evidence>
<dbReference type="GO" id="GO:0005886">
    <property type="term" value="C:plasma membrane"/>
    <property type="evidence" value="ECO:0007669"/>
    <property type="project" value="UniProtKB-SubCell"/>
</dbReference>
<dbReference type="SUPFAM" id="SSF74653">
    <property type="entry name" value="TolA/TonB C-terminal domain"/>
    <property type="match status" value="1"/>
</dbReference>
<dbReference type="InterPro" id="IPR051045">
    <property type="entry name" value="TonB-dependent_transducer"/>
</dbReference>
<evidence type="ECO:0000256" key="2">
    <source>
        <dbReference type="ARBA" id="ARBA00006555"/>
    </source>
</evidence>
<dbReference type="InterPro" id="IPR006260">
    <property type="entry name" value="TonB/TolA_C"/>
</dbReference>
<dbReference type="Gene3D" id="3.30.2420.10">
    <property type="entry name" value="TonB"/>
    <property type="match status" value="1"/>
</dbReference>
<dbReference type="PROSITE" id="PS52015">
    <property type="entry name" value="TONB_CTD"/>
    <property type="match status" value="1"/>
</dbReference>
<keyword evidence="3 10" id="KW-0813">Transport</keyword>
<evidence type="ECO:0000256" key="7">
    <source>
        <dbReference type="ARBA" id="ARBA00022927"/>
    </source>
</evidence>
<keyword evidence="8" id="KW-1133">Transmembrane helix</keyword>
<reference evidence="12 13" key="1">
    <citation type="submission" date="2007-10" db="EMBL/GenBank/DDBJ databases">
        <authorList>
            <person name="Yayanos A."/>
            <person name="Ferriera S."/>
            <person name="Johnson J."/>
            <person name="Kravitz S."/>
            <person name="Halpern A."/>
            <person name="Remington K."/>
            <person name="Beeson K."/>
            <person name="Tran B."/>
            <person name="Rogers Y.-H."/>
            <person name="Friedman R."/>
            <person name="Venter J.C."/>
        </authorList>
    </citation>
    <scope>NUCLEOTIDE SEQUENCE [LARGE SCALE GENOMIC DNA]</scope>
    <source>
        <strain evidence="12 13">KT99</strain>
    </source>
</reference>
<comment type="function">
    <text evidence="10">Interacts with outer membrane receptor proteins that carry out high-affinity binding and energy dependent uptake into the periplasmic space of specific substrates. It could act to transduce energy from the cytoplasmic membrane to specific energy-requiring processes in the outer membrane, resulting in the release into the periplasm of ligands bound by these outer membrane proteins.</text>
</comment>
<keyword evidence="10" id="KW-0735">Signal-anchor</keyword>
<dbReference type="PANTHER" id="PTHR33446">
    <property type="entry name" value="PROTEIN TONB-RELATED"/>
    <property type="match status" value="1"/>
</dbReference>
<keyword evidence="5 10" id="KW-0997">Cell inner membrane</keyword>
<protein>
    <recommendedName>
        <fullName evidence="10">Protein TonB</fullName>
    </recommendedName>
</protein>
<accession>A9CVZ5</accession>
<proteinExistence type="inferred from homology"/>
<name>A9CVZ5_9GAMM</name>
<keyword evidence="13" id="KW-1185">Reference proteome</keyword>
<comment type="caution">
    <text evidence="12">The sequence shown here is derived from an EMBL/GenBank/DDBJ whole genome shotgun (WGS) entry which is preliminary data.</text>
</comment>
<dbReference type="PANTHER" id="PTHR33446:SF14">
    <property type="entry name" value="PROTEIN TONB"/>
    <property type="match status" value="1"/>
</dbReference>
<keyword evidence="9" id="KW-0472">Membrane</keyword>
<sequence length="65" mass="6995">MTKSQAHSVHPLTHVEPKYPAAAVKANQNGYVQLKFDINKSGMVSNIKVIKSSPTGVFDKSAVKA</sequence>
<dbReference type="InterPro" id="IPR003538">
    <property type="entry name" value="TonB"/>
</dbReference>
<dbReference type="GO" id="GO:0015031">
    <property type="term" value="P:protein transport"/>
    <property type="evidence" value="ECO:0007669"/>
    <property type="project" value="UniProtKB-UniRule"/>
</dbReference>
<feature type="domain" description="TonB C-terminal" evidence="11">
    <location>
        <begin position="4"/>
        <end position="65"/>
    </location>
</feature>
<evidence type="ECO:0000313" key="12">
    <source>
        <dbReference type="EMBL" id="EDQ02755.1"/>
    </source>
</evidence>
<gene>
    <name evidence="12" type="ORF">KT99_06302</name>
</gene>
<dbReference type="EMBL" id="ABIC01000001">
    <property type="protein sequence ID" value="EDQ02755.1"/>
    <property type="molecule type" value="Genomic_DNA"/>
</dbReference>
<keyword evidence="7 10" id="KW-0653">Protein transport</keyword>
<evidence type="ECO:0000256" key="1">
    <source>
        <dbReference type="ARBA" id="ARBA00004383"/>
    </source>
</evidence>
<dbReference type="Pfam" id="PF03544">
    <property type="entry name" value="TonB_C"/>
    <property type="match status" value="1"/>
</dbReference>
<dbReference type="GO" id="GO:0015891">
    <property type="term" value="P:siderophore transport"/>
    <property type="evidence" value="ECO:0007669"/>
    <property type="project" value="InterPro"/>
</dbReference>
<dbReference type="RefSeq" id="WP_005495812.1">
    <property type="nucleotide sequence ID" value="NZ_ABIC01000001.1"/>
</dbReference>
<comment type="subcellular location">
    <subcellularLocation>
        <location evidence="1 10">Cell inner membrane</location>
        <topology evidence="1 10">Single-pass membrane protein</topology>
        <orientation evidence="1 10">Periplasmic side</orientation>
    </subcellularLocation>
</comment>
<evidence type="ECO:0000313" key="13">
    <source>
        <dbReference type="Proteomes" id="UP000005839"/>
    </source>
</evidence>
<dbReference type="AlphaFoldDB" id="A9CVZ5"/>
<dbReference type="STRING" id="314608.KT99_06302"/>
<dbReference type="GO" id="GO:0055085">
    <property type="term" value="P:transmembrane transport"/>
    <property type="evidence" value="ECO:0007669"/>
    <property type="project" value="InterPro"/>
</dbReference>
<dbReference type="PRINTS" id="PR01374">
    <property type="entry name" value="TONBPROTEIN"/>
</dbReference>
<dbReference type="InterPro" id="IPR037682">
    <property type="entry name" value="TonB_C"/>
</dbReference>
<evidence type="ECO:0000256" key="9">
    <source>
        <dbReference type="ARBA" id="ARBA00023136"/>
    </source>
</evidence>
<dbReference type="GO" id="GO:0031992">
    <property type="term" value="F:energy transducer activity"/>
    <property type="evidence" value="ECO:0007669"/>
    <property type="project" value="InterPro"/>
</dbReference>
<evidence type="ECO:0000256" key="10">
    <source>
        <dbReference type="RuleBase" id="RU362123"/>
    </source>
</evidence>
<dbReference type="Proteomes" id="UP000005839">
    <property type="component" value="Unassembled WGS sequence"/>
</dbReference>
<keyword evidence="4 10" id="KW-1003">Cell membrane</keyword>
<dbReference type="GO" id="GO:0030288">
    <property type="term" value="C:outer membrane-bounded periplasmic space"/>
    <property type="evidence" value="ECO:0007669"/>
    <property type="project" value="InterPro"/>
</dbReference>
<evidence type="ECO:0000256" key="5">
    <source>
        <dbReference type="ARBA" id="ARBA00022519"/>
    </source>
</evidence>
<comment type="similarity">
    <text evidence="2 10">Belongs to the TonB family.</text>
</comment>
<evidence type="ECO:0000256" key="8">
    <source>
        <dbReference type="ARBA" id="ARBA00022989"/>
    </source>
</evidence>
<evidence type="ECO:0000256" key="4">
    <source>
        <dbReference type="ARBA" id="ARBA00022475"/>
    </source>
</evidence>
<organism evidence="12 13">
    <name type="scientific">Shewanella benthica KT99</name>
    <dbReference type="NCBI Taxonomy" id="314608"/>
    <lineage>
        <taxon>Bacteria</taxon>
        <taxon>Pseudomonadati</taxon>
        <taxon>Pseudomonadota</taxon>
        <taxon>Gammaproteobacteria</taxon>
        <taxon>Alteromonadales</taxon>
        <taxon>Shewanellaceae</taxon>
        <taxon>Shewanella</taxon>
    </lineage>
</organism>
<evidence type="ECO:0000259" key="11">
    <source>
        <dbReference type="PROSITE" id="PS52015"/>
    </source>
</evidence>
<evidence type="ECO:0000256" key="3">
    <source>
        <dbReference type="ARBA" id="ARBA00022448"/>
    </source>
</evidence>
<dbReference type="NCBIfam" id="TIGR01352">
    <property type="entry name" value="tonB_Cterm"/>
    <property type="match status" value="1"/>
</dbReference>
<keyword evidence="6" id="KW-0812">Transmembrane</keyword>